<evidence type="ECO:0000313" key="2">
    <source>
        <dbReference type="Proteomes" id="UP001271249"/>
    </source>
</evidence>
<dbReference type="RefSeq" id="WP_320228760.1">
    <property type="nucleotide sequence ID" value="NZ_JAVIJC010000032.1"/>
</dbReference>
<sequence length="67" mass="7227">MRDRYQKRPDADGLWEIVDVLTGEIARLGGALSLSRLDHEAATGALDVLQNAIIKPNGDIPPDTESA</sequence>
<comment type="caution">
    <text evidence="1">The sequence shown here is derived from an EMBL/GenBank/DDBJ whole genome shotgun (WGS) entry which is preliminary data.</text>
</comment>
<gene>
    <name evidence="1" type="ORF">RFN29_25740</name>
</gene>
<dbReference type="Proteomes" id="UP001271249">
    <property type="component" value="Unassembled WGS sequence"/>
</dbReference>
<dbReference type="EMBL" id="JAVIJC010000032">
    <property type="protein sequence ID" value="MDX8494965.1"/>
    <property type="molecule type" value="Genomic_DNA"/>
</dbReference>
<proteinExistence type="predicted"/>
<evidence type="ECO:0008006" key="3">
    <source>
        <dbReference type="Google" id="ProtNLM"/>
    </source>
</evidence>
<keyword evidence="2" id="KW-1185">Reference proteome</keyword>
<name>A0ABU4Z6Q8_9HYPH</name>
<evidence type="ECO:0000313" key="1">
    <source>
        <dbReference type="EMBL" id="MDX8494965.1"/>
    </source>
</evidence>
<organism evidence="1 2">
    <name type="scientific">Mesorhizobium captivum</name>
    <dbReference type="NCBI Taxonomy" id="3072319"/>
    <lineage>
        <taxon>Bacteria</taxon>
        <taxon>Pseudomonadati</taxon>
        <taxon>Pseudomonadota</taxon>
        <taxon>Alphaproteobacteria</taxon>
        <taxon>Hyphomicrobiales</taxon>
        <taxon>Phyllobacteriaceae</taxon>
        <taxon>Mesorhizobium</taxon>
    </lineage>
</organism>
<accession>A0ABU4Z6Q8</accession>
<protein>
    <recommendedName>
        <fullName evidence="3">Transposase</fullName>
    </recommendedName>
</protein>
<reference evidence="1 2" key="1">
    <citation type="submission" date="2023-08" db="EMBL/GenBank/DDBJ databases">
        <title>Implementing the SeqCode for naming new Mesorhizobium species isolated from Vachellia karroo root nodules.</title>
        <authorList>
            <person name="Van Lill M."/>
        </authorList>
    </citation>
    <scope>NUCLEOTIDE SEQUENCE [LARGE SCALE GENOMIC DNA]</scope>
    <source>
        <strain evidence="1 2">VK22B</strain>
    </source>
</reference>